<dbReference type="EMBL" id="VULZ01000003">
    <property type="protein sequence ID" value="MSS14278.1"/>
    <property type="molecule type" value="Genomic_DNA"/>
</dbReference>
<evidence type="ECO:0000313" key="3">
    <source>
        <dbReference type="Proteomes" id="UP000481852"/>
    </source>
</evidence>
<feature type="transmembrane region" description="Helical" evidence="1">
    <location>
        <begin position="41"/>
        <end position="60"/>
    </location>
</feature>
<keyword evidence="1" id="KW-0812">Transmembrane</keyword>
<proteinExistence type="predicted"/>
<evidence type="ECO:0000256" key="1">
    <source>
        <dbReference type="SAM" id="Phobius"/>
    </source>
</evidence>
<feature type="transmembrane region" description="Helical" evidence="1">
    <location>
        <begin position="95"/>
        <end position="115"/>
    </location>
</feature>
<dbReference type="PANTHER" id="PTHR43471:SF14">
    <property type="entry name" value="ABC-2 TYPE TRANSPORT SYSTEM PERMEASE PROTEIN"/>
    <property type="match status" value="1"/>
</dbReference>
<dbReference type="AlphaFoldDB" id="A0A6L5X4H7"/>
<name>A0A6L5X4H7_9FIRM</name>
<keyword evidence="3" id="KW-1185">Reference proteome</keyword>
<dbReference type="GO" id="GO:0140359">
    <property type="term" value="F:ABC-type transporter activity"/>
    <property type="evidence" value="ECO:0007669"/>
    <property type="project" value="InterPro"/>
</dbReference>
<dbReference type="Proteomes" id="UP000481852">
    <property type="component" value="Unassembled WGS sequence"/>
</dbReference>
<reference evidence="2 3" key="1">
    <citation type="submission" date="2019-08" db="EMBL/GenBank/DDBJ databases">
        <title>In-depth cultivation of the pig gut microbiome towards novel bacterial diversity and tailored functional studies.</title>
        <authorList>
            <person name="Wylensek D."/>
            <person name="Hitch T.C.A."/>
            <person name="Clavel T."/>
        </authorList>
    </citation>
    <scope>NUCLEOTIDE SEQUENCE [LARGE SCALE GENOMIC DNA]</scope>
    <source>
        <strain evidence="2 3">Oil+RF-744-WCA-WT-11</strain>
    </source>
</reference>
<feature type="transmembrane region" description="Helical" evidence="1">
    <location>
        <begin position="145"/>
        <end position="171"/>
    </location>
</feature>
<feature type="transmembrane region" description="Helical" evidence="1">
    <location>
        <begin position="183"/>
        <end position="207"/>
    </location>
</feature>
<keyword evidence="1" id="KW-0472">Membrane</keyword>
<feature type="transmembrane region" description="Helical" evidence="1">
    <location>
        <begin position="219"/>
        <end position="237"/>
    </location>
</feature>
<accession>A0A6L5X4H7</accession>
<organism evidence="2 3">
    <name type="scientific">Porcincola intestinalis</name>
    <dbReference type="NCBI Taxonomy" id="2606632"/>
    <lineage>
        <taxon>Bacteria</taxon>
        <taxon>Bacillati</taxon>
        <taxon>Bacillota</taxon>
        <taxon>Clostridia</taxon>
        <taxon>Lachnospirales</taxon>
        <taxon>Lachnospiraceae</taxon>
        <taxon>Porcincola</taxon>
    </lineage>
</organism>
<comment type="caution">
    <text evidence="2">The sequence shown here is derived from an EMBL/GenBank/DDBJ whole genome shotgun (WGS) entry which is preliminary data.</text>
</comment>
<dbReference type="GO" id="GO:0005886">
    <property type="term" value="C:plasma membrane"/>
    <property type="evidence" value="ECO:0007669"/>
    <property type="project" value="UniProtKB-SubCell"/>
</dbReference>
<evidence type="ECO:0000313" key="2">
    <source>
        <dbReference type="EMBL" id="MSS14278.1"/>
    </source>
</evidence>
<dbReference type="PANTHER" id="PTHR43471">
    <property type="entry name" value="ABC TRANSPORTER PERMEASE"/>
    <property type="match status" value="1"/>
</dbReference>
<protein>
    <submittedName>
        <fullName evidence="2">ABC transporter permease</fullName>
    </submittedName>
</protein>
<keyword evidence="1" id="KW-1133">Transmembrane helix</keyword>
<dbReference type="Pfam" id="PF12679">
    <property type="entry name" value="ABC2_membrane_2"/>
    <property type="match status" value="1"/>
</dbReference>
<feature type="transmembrane region" description="Helical" evidence="1">
    <location>
        <begin position="312"/>
        <end position="334"/>
    </location>
</feature>
<sequence length="342" mass="36983">MESPKDPEAEAAAEERRQVRYHSLDALYRKELADHISSKRLVIILVIVAALSIASVYGALTGIKSAMDAAASGKGDSFDTTFMFLKLYTTSGNSIPSYMSLIALIGPFIGLILGFDAINSEKSNGTLNRLVSQPIYRDSIIVGKFLASATLITVMVFATGIAVGAAGFLFSGIKPDGEQIARVLIYLIYTIVYICFWLAMSMLFSVFTRHAATSALASIALWLFFAIFMSLLAGIIADGVYPVSTEYQQAVNALKNANLNTGLNRISPYYLYSEAASIIMNPAARAINAVSYAQLVGAISGYLSLGQSLLLVWPHLVGLLALTFVSFEISYVGFMRQEIRGN</sequence>
<gene>
    <name evidence="2" type="ORF">FYJ35_04335</name>
</gene>